<name>A0A2P6TPA8_CHLSO</name>
<dbReference type="Gene3D" id="1.25.70.10">
    <property type="entry name" value="Transcription termination factor 3, mitochondrial"/>
    <property type="match status" value="1"/>
</dbReference>
<protein>
    <submittedName>
        <fullName evidence="2">Guanine deaminase</fullName>
    </submittedName>
</protein>
<evidence type="ECO:0000256" key="1">
    <source>
        <dbReference type="SAM" id="MobiDB-lite"/>
    </source>
</evidence>
<evidence type="ECO:0000313" key="2">
    <source>
        <dbReference type="EMBL" id="PRW51139.1"/>
    </source>
</evidence>
<reference evidence="2 3" key="1">
    <citation type="journal article" date="2018" name="Plant J.">
        <title>Genome sequences of Chlorella sorokiniana UTEX 1602 and Micractinium conductrix SAG 241.80: implications to maltose excretion by a green alga.</title>
        <authorList>
            <person name="Arriola M.B."/>
            <person name="Velmurugan N."/>
            <person name="Zhang Y."/>
            <person name="Plunkett M.H."/>
            <person name="Hondzo H."/>
            <person name="Barney B.M."/>
        </authorList>
    </citation>
    <scope>NUCLEOTIDE SEQUENCE [LARGE SCALE GENOMIC DNA]</scope>
    <source>
        <strain evidence="3">UTEX 1602</strain>
    </source>
</reference>
<proteinExistence type="predicted"/>
<dbReference type="Proteomes" id="UP000239899">
    <property type="component" value="Unassembled WGS sequence"/>
</dbReference>
<gene>
    <name evidence="2" type="ORF">C2E21_5350</name>
</gene>
<accession>A0A2P6TPA8</accession>
<feature type="compositionally biased region" description="Basic residues" evidence="1">
    <location>
        <begin position="421"/>
        <end position="432"/>
    </location>
</feature>
<dbReference type="EMBL" id="LHPG02000010">
    <property type="protein sequence ID" value="PRW51139.1"/>
    <property type="molecule type" value="Genomic_DNA"/>
</dbReference>
<feature type="compositionally biased region" description="Low complexity" evidence="1">
    <location>
        <begin position="403"/>
        <end position="420"/>
    </location>
</feature>
<feature type="region of interest" description="Disordered" evidence="1">
    <location>
        <begin position="395"/>
        <end position="432"/>
    </location>
</feature>
<sequence>MLAAGLLAHALRGVRQRGLGRSVLAAGAAALRLLQPSDRGASQAALDSLPATFEWCRSRGLTGPQTAKLLDHVANKSYKSVVQFAALVQPVWQLMDSYVAAWAEQQHQAGDSKQRKHTSLAEALRDSTVAAAALGMPPGHVEAWLAAVSQQLPAAAIGGLLLGMPNVVCGGLDTAPAAISWAVNVLGVADPAAFFAAARGLLKLEVPTLQRNLDSLPQALGWPAEQARHLVLKWPRLLGSSPDTVQAALAWLRQLFPDAEQLANVIDRGALLLTSNLNSKDTQHKLRLLSEVVGVSTEECLTSGIGYLTGKLESTAVRYVLAQERAPYLLFSRSGEPSLSWIKSANEPHNLARLGMSRDEFNAFVRGWAASLKGQRLLEGLRAGSVEGWPRLPSHAEAQQRLQAATAKQRASKAAAAAGKQRGRGRPRKAAA</sequence>
<dbReference type="OrthoDB" id="512285at2759"/>
<keyword evidence="3" id="KW-1185">Reference proteome</keyword>
<evidence type="ECO:0000313" key="3">
    <source>
        <dbReference type="Proteomes" id="UP000239899"/>
    </source>
</evidence>
<comment type="caution">
    <text evidence="2">The sequence shown here is derived from an EMBL/GenBank/DDBJ whole genome shotgun (WGS) entry which is preliminary data.</text>
</comment>
<dbReference type="InterPro" id="IPR038538">
    <property type="entry name" value="MTERF_sf"/>
</dbReference>
<dbReference type="AlphaFoldDB" id="A0A2P6TPA8"/>
<organism evidence="2 3">
    <name type="scientific">Chlorella sorokiniana</name>
    <name type="common">Freshwater green alga</name>
    <dbReference type="NCBI Taxonomy" id="3076"/>
    <lineage>
        <taxon>Eukaryota</taxon>
        <taxon>Viridiplantae</taxon>
        <taxon>Chlorophyta</taxon>
        <taxon>core chlorophytes</taxon>
        <taxon>Trebouxiophyceae</taxon>
        <taxon>Chlorellales</taxon>
        <taxon>Chlorellaceae</taxon>
        <taxon>Chlorella clade</taxon>
        <taxon>Chlorella</taxon>
    </lineage>
</organism>